<dbReference type="InterPro" id="IPR008271">
    <property type="entry name" value="Ser/Thr_kinase_AS"/>
</dbReference>
<accession>A0ABU8MIF1</accession>
<dbReference type="EC" id="2.7.11.1" evidence="1"/>
<dbReference type="PANTHER" id="PTHR43289:SF6">
    <property type="entry name" value="SERINE_THREONINE-PROTEIN KINASE NEKL-3"/>
    <property type="match status" value="1"/>
</dbReference>
<dbReference type="Gene3D" id="3.30.200.20">
    <property type="entry name" value="Phosphorylase Kinase, domain 1"/>
    <property type="match status" value="1"/>
</dbReference>
<evidence type="ECO:0000256" key="2">
    <source>
        <dbReference type="ARBA" id="ARBA00022527"/>
    </source>
</evidence>
<evidence type="ECO:0000256" key="3">
    <source>
        <dbReference type="ARBA" id="ARBA00022679"/>
    </source>
</evidence>
<evidence type="ECO:0000256" key="6">
    <source>
        <dbReference type="ARBA" id="ARBA00022840"/>
    </source>
</evidence>
<evidence type="ECO:0000256" key="5">
    <source>
        <dbReference type="ARBA" id="ARBA00022777"/>
    </source>
</evidence>
<protein>
    <recommendedName>
        <fullName evidence="1">non-specific serine/threonine protein kinase</fullName>
        <ecNumber evidence="1">2.7.11.1</ecNumber>
    </recommendedName>
</protein>
<evidence type="ECO:0000313" key="9">
    <source>
        <dbReference type="EMBL" id="MEJ2866430.1"/>
    </source>
</evidence>
<name>A0ABU8MIF1_9PSEU</name>
<organism evidence="9 10">
    <name type="scientific">Actinomycetospora aurantiaca</name>
    <dbReference type="NCBI Taxonomy" id="3129233"/>
    <lineage>
        <taxon>Bacteria</taxon>
        <taxon>Bacillati</taxon>
        <taxon>Actinomycetota</taxon>
        <taxon>Actinomycetes</taxon>
        <taxon>Pseudonocardiales</taxon>
        <taxon>Pseudonocardiaceae</taxon>
        <taxon>Actinomycetospora</taxon>
    </lineage>
</organism>
<dbReference type="GO" id="GO:0004674">
    <property type="term" value="F:protein serine/threonine kinase activity"/>
    <property type="evidence" value="ECO:0007669"/>
    <property type="project" value="UniProtKB-EC"/>
</dbReference>
<dbReference type="Pfam" id="PF00069">
    <property type="entry name" value="Pkinase"/>
    <property type="match status" value="1"/>
</dbReference>
<evidence type="ECO:0000313" key="10">
    <source>
        <dbReference type="Proteomes" id="UP001385809"/>
    </source>
</evidence>
<evidence type="ECO:0000259" key="8">
    <source>
        <dbReference type="PROSITE" id="PS50011"/>
    </source>
</evidence>
<dbReference type="EMBL" id="JBBEGN010000001">
    <property type="protein sequence ID" value="MEJ2866430.1"/>
    <property type="molecule type" value="Genomic_DNA"/>
</dbReference>
<dbReference type="InterPro" id="IPR000719">
    <property type="entry name" value="Prot_kinase_dom"/>
</dbReference>
<sequence length="588" mass="59253">MIDQLGPLTAPPGFTALRTLGRGGSGTVVEAHHASTGRTVALKTLDVVPADAEALRRFDRERGVMADLATHPGIVSIIDAGVHLGRPWIAMDLCRRGSMAGVGRLPADAVLTTLHAVADALSVAHARGVTHCDVKPANILVTDYGQAALGDFGVARLALGEGSGSTVGGYTLDHVAPEVIEGRHPTDRSDVFSLGTTAWQLLAGRPPFRHPGDAPAAVLTRLRTEPLPPLPADVPQALVDLLHRMTRKRPETRPSAGTVADEVSRLAQQHGVDLHRPLDEVVPTTTQVRLAQPHPSLPGTPRAGLPVGPAGLTGTDHRPDLARLTHAGAPVAVAAAAPALPAAAEASRRRDPVVIVAVVAAIVVVLTGVGVTTSALLPSSSPAQVVTSASGEMQVVPDLGIPGAPGVPAEPTLIAAASAPAAAAAAGGARPAARPGGAAPPVVPAAPVAPAGTTGGATGQTGGTPIGPTKAKTFVTPEMTPTLDCTSPNKAQCVVGPGGSGVSVSTFVSIEEPAGEPYPVCNETVTITAVETGAVVLQGSNGCNYRSPTYIPDEGRLAVGSSYKVTATARITDGGSDTATVYFEAVAG</sequence>
<keyword evidence="5 9" id="KW-0418">Kinase</keyword>
<dbReference type="InterPro" id="IPR017441">
    <property type="entry name" value="Protein_kinase_ATP_BS"/>
</dbReference>
<keyword evidence="3 9" id="KW-0808">Transferase</keyword>
<dbReference type="PROSITE" id="PS00107">
    <property type="entry name" value="PROTEIN_KINASE_ATP"/>
    <property type="match status" value="1"/>
</dbReference>
<keyword evidence="10" id="KW-1185">Reference proteome</keyword>
<reference evidence="9 10" key="1">
    <citation type="submission" date="2024-03" db="EMBL/GenBank/DDBJ databases">
        <title>Actinomycetospora sp. OC33-EN08, a novel actinomycete isolated from wild orchid (Aerides multiflora).</title>
        <authorList>
            <person name="Suriyachadkun C."/>
        </authorList>
    </citation>
    <scope>NUCLEOTIDE SEQUENCE [LARGE SCALE GENOMIC DNA]</scope>
    <source>
        <strain evidence="9 10">OC33-EN08</strain>
    </source>
</reference>
<dbReference type="CDD" id="cd14014">
    <property type="entry name" value="STKc_PknB_like"/>
    <property type="match status" value="1"/>
</dbReference>
<dbReference type="InterPro" id="IPR011009">
    <property type="entry name" value="Kinase-like_dom_sf"/>
</dbReference>
<dbReference type="SMART" id="SM00220">
    <property type="entry name" value="S_TKc"/>
    <property type="match status" value="1"/>
</dbReference>
<keyword evidence="4 7" id="KW-0547">Nucleotide-binding</keyword>
<feature type="domain" description="Protein kinase" evidence="8">
    <location>
        <begin position="14"/>
        <end position="266"/>
    </location>
</feature>
<dbReference type="Proteomes" id="UP001385809">
    <property type="component" value="Unassembled WGS sequence"/>
</dbReference>
<feature type="binding site" evidence="7">
    <location>
        <position position="43"/>
    </location>
    <ligand>
        <name>ATP</name>
        <dbReference type="ChEBI" id="CHEBI:30616"/>
    </ligand>
</feature>
<dbReference type="SUPFAM" id="SSF56112">
    <property type="entry name" value="Protein kinase-like (PK-like)"/>
    <property type="match status" value="1"/>
</dbReference>
<keyword evidence="2" id="KW-0723">Serine/threonine-protein kinase</keyword>
<keyword evidence="6 7" id="KW-0067">ATP-binding</keyword>
<comment type="caution">
    <text evidence="9">The sequence shown here is derived from an EMBL/GenBank/DDBJ whole genome shotgun (WGS) entry which is preliminary data.</text>
</comment>
<proteinExistence type="predicted"/>
<evidence type="ECO:0000256" key="4">
    <source>
        <dbReference type="ARBA" id="ARBA00022741"/>
    </source>
</evidence>
<evidence type="ECO:0000256" key="1">
    <source>
        <dbReference type="ARBA" id="ARBA00012513"/>
    </source>
</evidence>
<dbReference type="Gene3D" id="1.10.510.10">
    <property type="entry name" value="Transferase(Phosphotransferase) domain 1"/>
    <property type="match status" value="1"/>
</dbReference>
<dbReference type="PROSITE" id="PS00108">
    <property type="entry name" value="PROTEIN_KINASE_ST"/>
    <property type="match status" value="1"/>
</dbReference>
<dbReference type="PROSITE" id="PS50011">
    <property type="entry name" value="PROTEIN_KINASE_DOM"/>
    <property type="match status" value="1"/>
</dbReference>
<evidence type="ECO:0000256" key="7">
    <source>
        <dbReference type="PROSITE-ProRule" id="PRU10141"/>
    </source>
</evidence>
<dbReference type="PANTHER" id="PTHR43289">
    <property type="entry name" value="MITOGEN-ACTIVATED PROTEIN KINASE KINASE KINASE 20-RELATED"/>
    <property type="match status" value="1"/>
</dbReference>
<dbReference type="RefSeq" id="WP_337693053.1">
    <property type="nucleotide sequence ID" value="NZ_JBBEGN010000001.1"/>
</dbReference>
<gene>
    <name evidence="9" type="ORF">WCD74_01550</name>
</gene>